<gene>
    <name evidence="1" type="ORF">Tci_922306</name>
</gene>
<evidence type="ECO:0000313" key="1">
    <source>
        <dbReference type="EMBL" id="GFD50337.1"/>
    </source>
</evidence>
<name>A0A699WS73_TANCI</name>
<dbReference type="AlphaFoldDB" id="A0A699WS73"/>
<organism evidence="1">
    <name type="scientific">Tanacetum cinerariifolium</name>
    <name type="common">Dalmatian daisy</name>
    <name type="synonym">Chrysanthemum cinerariifolium</name>
    <dbReference type="NCBI Taxonomy" id="118510"/>
    <lineage>
        <taxon>Eukaryota</taxon>
        <taxon>Viridiplantae</taxon>
        <taxon>Streptophyta</taxon>
        <taxon>Embryophyta</taxon>
        <taxon>Tracheophyta</taxon>
        <taxon>Spermatophyta</taxon>
        <taxon>Magnoliopsida</taxon>
        <taxon>eudicotyledons</taxon>
        <taxon>Gunneridae</taxon>
        <taxon>Pentapetalae</taxon>
        <taxon>asterids</taxon>
        <taxon>campanulids</taxon>
        <taxon>Asterales</taxon>
        <taxon>Asteraceae</taxon>
        <taxon>Asteroideae</taxon>
        <taxon>Anthemideae</taxon>
        <taxon>Anthemidinae</taxon>
        <taxon>Tanacetum</taxon>
    </lineage>
</organism>
<feature type="non-terminal residue" evidence="1">
    <location>
        <position position="95"/>
    </location>
</feature>
<comment type="caution">
    <text evidence="1">The sequence shown here is derived from an EMBL/GenBank/DDBJ whole genome shotgun (WGS) entry which is preliminary data.</text>
</comment>
<accession>A0A699WS73</accession>
<reference evidence="1" key="1">
    <citation type="journal article" date="2019" name="Sci. Rep.">
        <title>Draft genome of Tanacetum cinerariifolium, the natural source of mosquito coil.</title>
        <authorList>
            <person name="Yamashiro T."/>
            <person name="Shiraishi A."/>
            <person name="Satake H."/>
            <person name="Nakayama K."/>
        </authorList>
    </citation>
    <scope>NUCLEOTIDE SEQUENCE</scope>
</reference>
<protein>
    <submittedName>
        <fullName evidence="1">Uncharacterized protein</fullName>
    </submittedName>
</protein>
<dbReference type="EMBL" id="BKCJ011756215">
    <property type="protein sequence ID" value="GFD50337.1"/>
    <property type="molecule type" value="Genomic_DNA"/>
</dbReference>
<proteinExistence type="predicted"/>
<feature type="non-terminal residue" evidence="1">
    <location>
        <position position="1"/>
    </location>
</feature>
<sequence length="95" mass="11070">TLARDSVAAEEPMQTTFEMEEPLHPEFETRADDQPIIESSQHLEWFSQQQKPPTLDRDWNKTFPANHRSIQPWIRDLAKLSNSCSSFNKLMDTPV</sequence>